<evidence type="ECO:0000256" key="3">
    <source>
        <dbReference type="ARBA" id="ARBA00022763"/>
    </source>
</evidence>
<protein>
    <recommendedName>
        <fullName evidence="2">DNA-(apurinic or apyrimidinic site) lyase</fullName>
        <ecNumber evidence="2">4.2.99.18</ecNumber>
    </recommendedName>
</protein>
<dbReference type="Proteomes" id="UP000236151">
    <property type="component" value="Unassembled WGS sequence"/>
</dbReference>
<dbReference type="SMART" id="SM00278">
    <property type="entry name" value="HhH1"/>
    <property type="match status" value="1"/>
</dbReference>
<dbReference type="CDD" id="cd00056">
    <property type="entry name" value="ENDO3c"/>
    <property type="match status" value="1"/>
</dbReference>
<dbReference type="PANTHER" id="PTHR10242:SF2">
    <property type="entry name" value="N-GLYCOSYLASE_DNA LYASE"/>
    <property type="match status" value="1"/>
</dbReference>
<evidence type="ECO:0000256" key="2">
    <source>
        <dbReference type="ARBA" id="ARBA00012720"/>
    </source>
</evidence>
<evidence type="ECO:0000256" key="1">
    <source>
        <dbReference type="ARBA" id="ARBA00010679"/>
    </source>
</evidence>
<dbReference type="Pfam" id="PF00730">
    <property type="entry name" value="HhH-GPD"/>
    <property type="match status" value="1"/>
</dbReference>
<dbReference type="InterPro" id="IPR003583">
    <property type="entry name" value="Hlx-hairpin-Hlx_DNA-bd_motif"/>
</dbReference>
<dbReference type="RefSeq" id="WP_103081760.1">
    <property type="nucleotide sequence ID" value="NZ_CP021850.1"/>
</dbReference>
<keyword evidence="8" id="KW-0326">Glycosidase</keyword>
<dbReference type="AlphaFoldDB" id="A0A2K2FDC7"/>
<dbReference type="InterPro" id="IPR023170">
    <property type="entry name" value="HhH_base_excis_C"/>
</dbReference>
<dbReference type="GO" id="GO:0006284">
    <property type="term" value="P:base-excision repair"/>
    <property type="evidence" value="ECO:0007669"/>
    <property type="project" value="InterPro"/>
</dbReference>
<dbReference type="OrthoDB" id="9798522at2"/>
<keyword evidence="13" id="KW-1185">Reference proteome</keyword>
<dbReference type="GO" id="GO:0008534">
    <property type="term" value="F:oxidized purine nucleobase lesion DNA N-glycosylase activity"/>
    <property type="evidence" value="ECO:0007669"/>
    <property type="project" value="InterPro"/>
</dbReference>
<evidence type="ECO:0000256" key="7">
    <source>
        <dbReference type="ARBA" id="ARBA00023268"/>
    </source>
</evidence>
<dbReference type="EMBL" id="NIOJ01000026">
    <property type="protein sequence ID" value="PNT98622.1"/>
    <property type="molecule type" value="Genomic_DNA"/>
</dbReference>
<organism evidence="12 13">
    <name type="scientific">Clostridium thermosuccinogenes</name>
    <dbReference type="NCBI Taxonomy" id="84032"/>
    <lineage>
        <taxon>Bacteria</taxon>
        <taxon>Bacillati</taxon>
        <taxon>Bacillota</taxon>
        <taxon>Clostridia</taxon>
        <taxon>Eubacteriales</taxon>
        <taxon>Clostridiaceae</taxon>
        <taxon>Clostridium</taxon>
    </lineage>
</organism>
<dbReference type="EC" id="4.2.99.18" evidence="2"/>
<dbReference type="GO" id="GO:0140078">
    <property type="term" value="F:class I DNA-(apurinic or apyrimidinic site) endonuclease activity"/>
    <property type="evidence" value="ECO:0007669"/>
    <property type="project" value="UniProtKB-EC"/>
</dbReference>
<keyword evidence="6" id="KW-0456">Lyase</keyword>
<evidence type="ECO:0000313" key="13">
    <source>
        <dbReference type="Proteomes" id="UP000236151"/>
    </source>
</evidence>
<evidence type="ECO:0000259" key="10">
    <source>
        <dbReference type="SMART" id="SM00278"/>
    </source>
</evidence>
<evidence type="ECO:0000256" key="5">
    <source>
        <dbReference type="ARBA" id="ARBA00023204"/>
    </source>
</evidence>
<comment type="similarity">
    <text evidence="1">Belongs to the type-1 OGG1 family.</text>
</comment>
<dbReference type="SMART" id="SM00478">
    <property type="entry name" value="ENDO3c"/>
    <property type="match status" value="1"/>
</dbReference>
<keyword evidence="5" id="KW-0234">DNA repair</keyword>
<evidence type="ECO:0000256" key="4">
    <source>
        <dbReference type="ARBA" id="ARBA00022801"/>
    </source>
</evidence>
<dbReference type="InterPro" id="IPR012904">
    <property type="entry name" value="OGG_N"/>
</dbReference>
<sequence>MDYKGCKVKEEKDRVIVENVQDFDPVHIFECGQCFRWVRQPDNSFTGVVRGKVANISYQNGTLVIKNSSLKDFQDIWFEYLDLGRDYGEIKALLDKDEHMKKAMEYGYGIRILKQDLWEVLISFIISANNRIPMIMKTVAAMSKLYGDEIQYDGMAYYSFPGADKLFEAGIEELEACRGGFRCKYILNTARMVKNGEVRLEELEGMDTGKAREELMKFPGVGPKVADCVLLYSGTKQDVFPTDVWVKRVMEELYFKREASFKEIQDFASSYFGDLAGFAQQYLFYYARENRIGTK</sequence>
<keyword evidence="7" id="KW-0511">Multifunctional enzyme</keyword>
<proteinExistence type="inferred from homology"/>
<comment type="caution">
    <text evidence="12">The sequence shown here is derived from an EMBL/GenBank/DDBJ whole genome shotgun (WGS) entry which is preliminary data.</text>
</comment>
<gene>
    <name evidence="12" type="ORF">CDQ84_10820</name>
</gene>
<feature type="domain" description="Helix-hairpin-helix DNA-binding motif class 1" evidence="10">
    <location>
        <begin position="213"/>
        <end position="232"/>
    </location>
</feature>
<dbReference type="InterPro" id="IPR003265">
    <property type="entry name" value="HhH-GPD_domain"/>
</dbReference>
<evidence type="ECO:0000256" key="8">
    <source>
        <dbReference type="ARBA" id="ARBA00023295"/>
    </source>
</evidence>
<evidence type="ECO:0000313" key="12">
    <source>
        <dbReference type="EMBL" id="PNT98622.1"/>
    </source>
</evidence>
<dbReference type="Gene3D" id="1.10.1670.10">
    <property type="entry name" value="Helix-hairpin-Helix base-excision DNA repair enzymes (C-terminal)"/>
    <property type="match status" value="1"/>
</dbReference>
<dbReference type="SUPFAM" id="SSF48150">
    <property type="entry name" value="DNA-glycosylase"/>
    <property type="match status" value="1"/>
</dbReference>
<accession>A0A2K2FDC7</accession>
<dbReference type="InterPro" id="IPR052054">
    <property type="entry name" value="Oxidative_DNA_repair_enzyme"/>
</dbReference>
<dbReference type="SUPFAM" id="SSF55945">
    <property type="entry name" value="TATA-box binding protein-like"/>
    <property type="match status" value="1"/>
</dbReference>
<dbReference type="Pfam" id="PF07934">
    <property type="entry name" value="OGG_N"/>
    <property type="match status" value="1"/>
</dbReference>
<dbReference type="PANTHER" id="PTHR10242">
    <property type="entry name" value="8-OXOGUANINE DNA GLYCOSYLASE"/>
    <property type="match status" value="1"/>
</dbReference>
<evidence type="ECO:0000259" key="11">
    <source>
        <dbReference type="SMART" id="SM00478"/>
    </source>
</evidence>
<keyword evidence="3" id="KW-0227">DNA damage</keyword>
<dbReference type="Gene3D" id="3.30.310.260">
    <property type="match status" value="1"/>
</dbReference>
<name>A0A2K2FDC7_9CLOT</name>
<dbReference type="InterPro" id="IPR011257">
    <property type="entry name" value="DNA_glycosylase"/>
</dbReference>
<dbReference type="GO" id="GO:0003684">
    <property type="term" value="F:damaged DNA binding"/>
    <property type="evidence" value="ECO:0007669"/>
    <property type="project" value="InterPro"/>
</dbReference>
<comment type="catalytic activity">
    <reaction evidence="9">
        <text>2'-deoxyribonucleotide-(2'-deoxyribose 5'-phosphate)-2'-deoxyribonucleotide-DNA = a 3'-end 2'-deoxyribonucleotide-(2,3-dehydro-2,3-deoxyribose 5'-phosphate)-DNA + a 5'-end 5'-phospho-2'-deoxyribonucleoside-DNA + H(+)</text>
        <dbReference type="Rhea" id="RHEA:66592"/>
        <dbReference type="Rhea" id="RHEA-COMP:13180"/>
        <dbReference type="Rhea" id="RHEA-COMP:16897"/>
        <dbReference type="Rhea" id="RHEA-COMP:17067"/>
        <dbReference type="ChEBI" id="CHEBI:15378"/>
        <dbReference type="ChEBI" id="CHEBI:136412"/>
        <dbReference type="ChEBI" id="CHEBI:157695"/>
        <dbReference type="ChEBI" id="CHEBI:167181"/>
        <dbReference type="EC" id="4.2.99.18"/>
    </reaction>
</comment>
<evidence type="ECO:0000256" key="9">
    <source>
        <dbReference type="ARBA" id="ARBA00044632"/>
    </source>
</evidence>
<evidence type="ECO:0000256" key="6">
    <source>
        <dbReference type="ARBA" id="ARBA00023239"/>
    </source>
</evidence>
<dbReference type="KEGG" id="cthd:CDO33_01430"/>
<feature type="domain" description="HhH-GPD" evidence="11">
    <location>
        <begin position="126"/>
        <end position="288"/>
    </location>
</feature>
<dbReference type="Gene3D" id="1.10.340.30">
    <property type="entry name" value="Hypothetical protein, domain 2"/>
    <property type="match status" value="1"/>
</dbReference>
<keyword evidence="4" id="KW-0378">Hydrolase</keyword>
<reference evidence="12 13" key="1">
    <citation type="submission" date="2017-06" db="EMBL/GenBank/DDBJ databases">
        <title>Investigating the central metabolism of Clostridium thermosuccinogenes.</title>
        <authorList>
            <person name="Koendjbiharie J.G."/>
            <person name="van Kranenburg R."/>
        </authorList>
    </citation>
    <scope>NUCLEOTIDE SEQUENCE [LARGE SCALE GENOMIC DNA]</scope>
    <source>
        <strain evidence="12 13">DSM 5806</strain>
    </source>
</reference>
<dbReference type="GO" id="GO:0006289">
    <property type="term" value="P:nucleotide-excision repair"/>
    <property type="evidence" value="ECO:0007669"/>
    <property type="project" value="InterPro"/>
</dbReference>